<accession>A0A8J8T4B9</accession>
<gene>
    <name evidence="1" type="ORF">FGO68_gene6741</name>
</gene>
<proteinExistence type="predicted"/>
<keyword evidence="2" id="KW-1185">Reference proteome</keyword>
<dbReference type="EMBL" id="RRYP01006622">
    <property type="protein sequence ID" value="TNV81066.1"/>
    <property type="molecule type" value="Genomic_DNA"/>
</dbReference>
<evidence type="ECO:0000313" key="2">
    <source>
        <dbReference type="Proteomes" id="UP000785679"/>
    </source>
</evidence>
<evidence type="ECO:0000313" key="1">
    <source>
        <dbReference type="EMBL" id="TNV81066.1"/>
    </source>
</evidence>
<dbReference type="Proteomes" id="UP000785679">
    <property type="component" value="Unassembled WGS sequence"/>
</dbReference>
<dbReference type="AlphaFoldDB" id="A0A8J8T4B9"/>
<name>A0A8J8T4B9_HALGN</name>
<sequence>MPSQHLEIQTTLIVSSRQVKSLTRYQNERSINQSKQLLMYITGAQSHHSGVGSFDSHVGSICGENGIIQHLDRTVCKEAIVHQGFL</sequence>
<reference evidence="1" key="1">
    <citation type="submission" date="2019-06" db="EMBL/GenBank/DDBJ databases">
        <authorList>
            <person name="Zheng W."/>
        </authorList>
    </citation>
    <scope>NUCLEOTIDE SEQUENCE</scope>
    <source>
        <strain evidence="1">QDHG01</strain>
    </source>
</reference>
<protein>
    <submittedName>
        <fullName evidence="1">Uncharacterized protein</fullName>
    </submittedName>
</protein>
<comment type="caution">
    <text evidence="1">The sequence shown here is derived from an EMBL/GenBank/DDBJ whole genome shotgun (WGS) entry which is preliminary data.</text>
</comment>
<organism evidence="1 2">
    <name type="scientific">Halteria grandinella</name>
    <dbReference type="NCBI Taxonomy" id="5974"/>
    <lineage>
        <taxon>Eukaryota</taxon>
        <taxon>Sar</taxon>
        <taxon>Alveolata</taxon>
        <taxon>Ciliophora</taxon>
        <taxon>Intramacronucleata</taxon>
        <taxon>Spirotrichea</taxon>
        <taxon>Stichotrichia</taxon>
        <taxon>Sporadotrichida</taxon>
        <taxon>Halteriidae</taxon>
        <taxon>Halteria</taxon>
    </lineage>
</organism>